<feature type="compositionally biased region" description="Low complexity" evidence="1">
    <location>
        <begin position="1317"/>
        <end position="1329"/>
    </location>
</feature>
<feature type="region of interest" description="Disordered" evidence="1">
    <location>
        <begin position="1887"/>
        <end position="1913"/>
    </location>
</feature>
<gene>
    <name evidence="2" type="ORF">LCGC14_1103270</name>
</gene>
<protein>
    <submittedName>
        <fullName evidence="2">Uncharacterized protein</fullName>
    </submittedName>
</protein>
<feature type="compositionally biased region" description="Polar residues" evidence="1">
    <location>
        <begin position="1904"/>
        <end position="1913"/>
    </location>
</feature>
<comment type="caution">
    <text evidence="2">The sequence shown here is derived from an EMBL/GenBank/DDBJ whole genome shotgun (WGS) entry which is preliminary data.</text>
</comment>
<evidence type="ECO:0000256" key="1">
    <source>
        <dbReference type="SAM" id="MobiDB-lite"/>
    </source>
</evidence>
<name>A0A0F9PS32_9ZZZZ</name>
<accession>A0A0F9PS32</accession>
<evidence type="ECO:0000313" key="2">
    <source>
        <dbReference type="EMBL" id="KKN03876.1"/>
    </source>
</evidence>
<feature type="non-terminal residue" evidence="2">
    <location>
        <position position="1962"/>
    </location>
</feature>
<feature type="region of interest" description="Disordered" evidence="1">
    <location>
        <begin position="1309"/>
        <end position="1340"/>
    </location>
</feature>
<sequence>MVKFLSGGQYEGSRVPTCIFWSLLSTTDKTIDLAPIEGEKNDGNCIANAFFPIDDISCFNVGRCNEEGKCLSCTKYRFGGTRLAISHSPPLELLKTVNKGLTDEELQSPNVTIPAGIANVVENDQLPYHILLRNVQGRIQKCCRWSLGDGLPDEFFVTPIIDGPDTFQITDVNGNQAFIRGILVKDEAIFPDEVGTFFPIGNSVVAGWKAQPSFYLEPRTGLQRNGEGVIYNFNTADTSVSVSKGVANSSQVLIPDAENHAISLDNAAAVELSRVANFAINAGKTSSPELIESAGVKLTTALTNKAITAAAKIQIDILATTLVTLNSTIQIATDRASVEAASQEYADNLNSMANVLEDAADAAAGSAEEAQARNTVRLLRIDTQQMVHSGFGGFSKCEFFVQEDNSAKQWNFPENGSLPCNGVRTECPFYSGPEWEFATDAKMGEGQNINAEQLQEIRFYSDDWSKFDDPEDEWEGRFAVPFIWAFKGYVDVNTTPDIEDFLLYRQKLLFPSADGNGTAEDLSDGSYQTIEMDKVQIGDYSDFSIEKSSGRVLPGSITVSSFKPPQFPTLVDESVTPSTQTLTITHPPSEETFIYRSWHADANKISLFGEASPSSTIYIVNDTALRERNSYLEFYEDSNYNESLPTGVPGSPTFAFPPADTLKDVFDQLEIENRVNTSKAPLGFDVVTTSVDGTWESIQKIDIIHNKLNHIYTFLLLNDEDKLVDNVIVDYRFLHSVIQQDSFVGADFTIHDSLGISKLGATVGDITKKSLITARPTQIVGSESVSFNQGYYGWRVKNRGLRTNAALTTTADLTAGNIILDTAVPFVTESDASTFIVNTAYHVVQYRKTVVLESSDWYPIDECGSLMCIIRDTNAHRVLPLPDTTGAVQPLTNVLVNGGGSGSTVAQWAIESATFIPGGTDNTTNDNPITREEVKTAALAAGMSAGEADALASGFPTADDSDGSGQTAGLVFDPKELVQFYRDENGFGLPANYVILGPGQSTQDKFGRADPTRDDITITFTFLRAESVKQTIEDQENQTLPELSEEVVSENFYDDPLRTYEHTIDFSDAGVLTAGGERIFVDLDSGPTDTSVTVPITQEQQEYVWVLEDTDGRPIGRKYSRMLLMYNSIAAVNVEIFYTWASTCTLYALLPDLYLSVGSDSGELQVEPKATTDIDEMSLGFRIFGGALGDQECIHKPNCGTHEYFPLGPIRKEFEVILLAETETTTAADGTETETRASFDNGGKAFYPNAGQQLPPFEPGDLISQPPGSQWLLKHGPMWYPYVDCERPRYKETTLGPLNTDSTELINQETTSPGLTSAGAANSAGQSSAGSGGSLGTPVLLTDDEANAAAAGTYGSLPPQSDEAYRGPDRMVAKILDTHPSIRICTSAFTYGNRVLKEGSAFTFKGYGRKRGEIDLFWFTGVGWPEPPFGNFGRPKLTFEVTTKRGDFLGGFNGRSLSFRWMPMFPEREDIGGTAKLWSEDLEPQQYRLINTSTPLGSVSETVDVGSPTRHRHKELITNIPGAAIEYPFAPYFPSFLPNALLGTNGGNAGLGANHGQAISTMWAWREQEQPILRGQAGSSPISGFQFTSPDYFLDNRRLEVQLRPGEGNHLVTFIPPTYDENGNQTKFATLQLGEGPPREISIDYSAKEFAILQNGIYDTSAQIGEEGSISGDEIPCEDGTATDNGELSSKCECILDIDDPSLQASGDNPAKLPSRLLHLDEFAVTPNQFALYASNTIETPVAVDIQRDTAEDPCCQCLYYIRGILAEINLEDLPITTRMDPVFDSRVDMKYTWSRVPHGLPALGLNSNPNGEDGAFASKEHLADSYISATNGRVFIQRFGVGVNTTDPEGQAGEISAVFPSNSLAQDLRAVGASLRLIPETALESGDPRLKGGLPATPLASETEFNPDTKFSNGQSELVNIDMVFSTPVKITSVNVTFMAGENDNAFAGQGGPVTIKWQTP</sequence>
<proteinExistence type="predicted"/>
<organism evidence="2">
    <name type="scientific">marine sediment metagenome</name>
    <dbReference type="NCBI Taxonomy" id="412755"/>
    <lineage>
        <taxon>unclassified sequences</taxon>
        <taxon>metagenomes</taxon>
        <taxon>ecological metagenomes</taxon>
    </lineage>
</organism>
<dbReference type="EMBL" id="LAZR01004985">
    <property type="protein sequence ID" value="KKN03876.1"/>
    <property type="molecule type" value="Genomic_DNA"/>
</dbReference>
<reference evidence="2" key="1">
    <citation type="journal article" date="2015" name="Nature">
        <title>Complex archaea that bridge the gap between prokaryotes and eukaryotes.</title>
        <authorList>
            <person name="Spang A."/>
            <person name="Saw J.H."/>
            <person name="Jorgensen S.L."/>
            <person name="Zaremba-Niedzwiedzka K."/>
            <person name="Martijn J."/>
            <person name="Lind A.E."/>
            <person name="van Eijk R."/>
            <person name="Schleper C."/>
            <person name="Guy L."/>
            <person name="Ettema T.J."/>
        </authorList>
    </citation>
    <scope>NUCLEOTIDE SEQUENCE</scope>
</reference>